<keyword evidence="2" id="KW-0812">Transmembrane</keyword>
<dbReference type="PANTHER" id="PTHR24269:SF16">
    <property type="entry name" value="PROTEIN SLG1"/>
    <property type="match status" value="1"/>
</dbReference>
<dbReference type="EMBL" id="JAUEPP010000003">
    <property type="protein sequence ID" value="KAK3348393.1"/>
    <property type="molecule type" value="Genomic_DNA"/>
</dbReference>
<gene>
    <name evidence="8" type="ORF">B0H65DRAFT_424863</name>
</gene>
<evidence type="ECO:0000313" key="9">
    <source>
        <dbReference type="Proteomes" id="UP001278500"/>
    </source>
</evidence>
<name>A0AAE0JI89_9PEZI</name>
<evidence type="ECO:0000256" key="1">
    <source>
        <dbReference type="ARBA" id="ARBA00004167"/>
    </source>
</evidence>
<sequence length="140" mass="14599">YRFAGMQNGNECWCGEYAGRKKTGAEMGYMDAESWARNQSECTIPCSGDESKFCGGKDLLAGFDTEDHEPYSSLSSMGVSTGASTSTSAAVGTMTSTSIATNTTGVDAPGASETRASSGAVRNLVVPWSFVVVLSMALFS</sequence>
<dbReference type="PROSITE" id="PS51212">
    <property type="entry name" value="WSC"/>
    <property type="match status" value="1"/>
</dbReference>
<keyword evidence="3" id="KW-0732">Signal</keyword>
<proteinExistence type="predicted"/>
<keyword evidence="4" id="KW-1133">Transmembrane helix</keyword>
<dbReference type="InterPro" id="IPR051836">
    <property type="entry name" value="Kremen_rcpt"/>
</dbReference>
<feature type="non-terminal residue" evidence="8">
    <location>
        <position position="1"/>
    </location>
</feature>
<reference evidence="8" key="1">
    <citation type="journal article" date="2023" name="Mol. Phylogenet. Evol.">
        <title>Genome-scale phylogeny and comparative genomics of the fungal order Sordariales.</title>
        <authorList>
            <person name="Hensen N."/>
            <person name="Bonometti L."/>
            <person name="Westerberg I."/>
            <person name="Brannstrom I.O."/>
            <person name="Guillou S."/>
            <person name="Cros-Aarteil S."/>
            <person name="Calhoun S."/>
            <person name="Haridas S."/>
            <person name="Kuo A."/>
            <person name="Mondo S."/>
            <person name="Pangilinan J."/>
            <person name="Riley R."/>
            <person name="LaButti K."/>
            <person name="Andreopoulos B."/>
            <person name="Lipzen A."/>
            <person name="Chen C."/>
            <person name="Yan M."/>
            <person name="Daum C."/>
            <person name="Ng V."/>
            <person name="Clum A."/>
            <person name="Steindorff A."/>
            <person name="Ohm R.A."/>
            <person name="Martin F."/>
            <person name="Silar P."/>
            <person name="Natvig D.O."/>
            <person name="Lalanne C."/>
            <person name="Gautier V."/>
            <person name="Ament-Velasquez S.L."/>
            <person name="Kruys A."/>
            <person name="Hutchinson M.I."/>
            <person name="Powell A.J."/>
            <person name="Barry K."/>
            <person name="Miller A.N."/>
            <person name="Grigoriev I.V."/>
            <person name="Debuchy R."/>
            <person name="Gladieux P."/>
            <person name="Hiltunen Thoren M."/>
            <person name="Johannesson H."/>
        </authorList>
    </citation>
    <scope>NUCLEOTIDE SEQUENCE</scope>
    <source>
        <strain evidence="8">CBS 560.94</strain>
    </source>
</reference>
<dbReference type="Proteomes" id="UP001278500">
    <property type="component" value="Unassembled WGS sequence"/>
</dbReference>
<dbReference type="Pfam" id="PF01822">
    <property type="entry name" value="WSC"/>
    <property type="match status" value="1"/>
</dbReference>
<dbReference type="AlphaFoldDB" id="A0AAE0JI89"/>
<reference evidence="8" key="2">
    <citation type="submission" date="2023-06" db="EMBL/GenBank/DDBJ databases">
        <authorList>
            <consortium name="Lawrence Berkeley National Laboratory"/>
            <person name="Haridas S."/>
            <person name="Hensen N."/>
            <person name="Bonometti L."/>
            <person name="Westerberg I."/>
            <person name="Brannstrom I.O."/>
            <person name="Guillou S."/>
            <person name="Cros-Aarteil S."/>
            <person name="Calhoun S."/>
            <person name="Kuo A."/>
            <person name="Mondo S."/>
            <person name="Pangilinan J."/>
            <person name="Riley R."/>
            <person name="Labutti K."/>
            <person name="Andreopoulos B."/>
            <person name="Lipzen A."/>
            <person name="Chen C."/>
            <person name="Yanf M."/>
            <person name="Daum C."/>
            <person name="Ng V."/>
            <person name="Clum A."/>
            <person name="Steindorff A."/>
            <person name="Ohm R."/>
            <person name="Martin F."/>
            <person name="Silar P."/>
            <person name="Natvig D."/>
            <person name="Lalanne C."/>
            <person name="Gautier V."/>
            <person name="Ament-Velasquez S.L."/>
            <person name="Kruys A."/>
            <person name="Hutchinson M.I."/>
            <person name="Powell A.J."/>
            <person name="Barry K."/>
            <person name="Miller A.N."/>
            <person name="Grigoriev I.V."/>
            <person name="Debuchy R."/>
            <person name="Gladieux P."/>
            <person name="Thoren M.H."/>
            <person name="Johannesson H."/>
        </authorList>
    </citation>
    <scope>NUCLEOTIDE SEQUENCE</scope>
    <source>
        <strain evidence="8">CBS 560.94</strain>
    </source>
</reference>
<keyword evidence="6" id="KW-0325">Glycoprotein</keyword>
<keyword evidence="5" id="KW-0472">Membrane</keyword>
<evidence type="ECO:0000259" key="7">
    <source>
        <dbReference type="PROSITE" id="PS51212"/>
    </source>
</evidence>
<dbReference type="RefSeq" id="XP_062683475.1">
    <property type="nucleotide sequence ID" value="XM_062824536.1"/>
</dbReference>
<keyword evidence="9" id="KW-1185">Reference proteome</keyword>
<protein>
    <recommendedName>
        <fullName evidence="7">WSC domain-containing protein</fullName>
    </recommendedName>
</protein>
<dbReference type="GeneID" id="87861690"/>
<evidence type="ECO:0000313" key="8">
    <source>
        <dbReference type="EMBL" id="KAK3348393.1"/>
    </source>
</evidence>
<comment type="subcellular location">
    <subcellularLocation>
        <location evidence="1">Membrane</location>
        <topology evidence="1">Single-pass membrane protein</topology>
    </subcellularLocation>
</comment>
<evidence type="ECO:0000256" key="3">
    <source>
        <dbReference type="ARBA" id="ARBA00022729"/>
    </source>
</evidence>
<evidence type="ECO:0000256" key="6">
    <source>
        <dbReference type="ARBA" id="ARBA00023180"/>
    </source>
</evidence>
<evidence type="ECO:0000256" key="5">
    <source>
        <dbReference type="ARBA" id="ARBA00023136"/>
    </source>
</evidence>
<evidence type="ECO:0000256" key="4">
    <source>
        <dbReference type="ARBA" id="ARBA00022989"/>
    </source>
</evidence>
<dbReference type="GO" id="GO:0005886">
    <property type="term" value="C:plasma membrane"/>
    <property type="evidence" value="ECO:0007669"/>
    <property type="project" value="TreeGrafter"/>
</dbReference>
<accession>A0AAE0JI89</accession>
<organism evidence="8 9">
    <name type="scientific">Neurospora tetraspora</name>
    <dbReference type="NCBI Taxonomy" id="94610"/>
    <lineage>
        <taxon>Eukaryota</taxon>
        <taxon>Fungi</taxon>
        <taxon>Dikarya</taxon>
        <taxon>Ascomycota</taxon>
        <taxon>Pezizomycotina</taxon>
        <taxon>Sordariomycetes</taxon>
        <taxon>Sordariomycetidae</taxon>
        <taxon>Sordariales</taxon>
        <taxon>Sordariaceae</taxon>
        <taxon>Neurospora</taxon>
    </lineage>
</organism>
<evidence type="ECO:0000256" key="2">
    <source>
        <dbReference type="ARBA" id="ARBA00022692"/>
    </source>
</evidence>
<comment type="caution">
    <text evidence="8">The sequence shown here is derived from an EMBL/GenBank/DDBJ whole genome shotgun (WGS) entry which is preliminary data.</text>
</comment>
<dbReference type="PANTHER" id="PTHR24269">
    <property type="entry name" value="KREMEN PROTEIN"/>
    <property type="match status" value="1"/>
</dbReference>
<feature type="domain" description="WSC" evidence="7">
    <location>
        <begin position="1"/>
        <end position="66"/>
    </location>
</feature>
<dbReference type="InterPro" id="IPR002889">
    <property type="entry name" value="WSC_carb-bd"/>
</dbReference>